<name>A0AAD5Y1H0_9FUNG</name>
<gene>
    <name evidence="7" type="ORF">HK099_003518</name>
</gene>
<dbReference type="SMART" id="SM00744">
    <property type="entry name" value="RINGv"/>
    <property type="match status" value="1"/>
</dbReference>
<evidence type="ECO:0000256" key="2">
    <source>
        <dbReference type="ARBA" id="ARBA00022771"/>
    </source>
</evidence>
<dbReference type="PANTHER" id="PTHR45931:SF3">
    <property type="entry name" value="RING ZINC FINGER-CONTAINING PROTEIN"/>
    <property type="match status" value="1"/>
</dbReference>
<feature type="domain" description="RING-type" evidence="6">
    <location>
        <begin position="7"/>
        <end position="49"/>
    </location>
</feature>
<dbReference type="InterPro" id="IPR051834">
    <property type="entry name" value="RING_finger_E3_ligase"/>
</dbReference>
<keyword evidence="1" id="KW-0479">Metal-binding</keyword>
<evidence type="ECO:0000256" key="4">
    <source>
        <dbReference type="PROSITE-ProRule" id="PRU00175"/>
    </source>
</evidence>
<keyword evidence="5" id="KW-0472">Membrane</keyword>
<dbReference type="InterPro" id="IPR011016">
    <property type="entry name" value="Znf_RING-CH"/>
</dbReference>
<sequence length="166" mass="18881">MEVDTSCSICFDEYEVGASLRELNCKHVFHKDCIDGWLVQSGHRTCPLCVQAAIRKEDEDVDGGYLEMYFVMFPYFILMSILILWIVYLSSSPKVVEFLRAKGLSPTELERLRTFHFTGNEVGVMESENSSNVTNQFQPPLKDDVNEQCTIELDKVAPSEETGLPK</sequence>
<evidence type="ECO:0000313" key="8">
    <source>
        <dbReference type="Proteomes" id="UP001211065"/>
    </source>
</evidence>
<feature type="transmembrane region" description="Helical" evidence="5">
    <location>
        <begin position="68"/>
        <end position="90"/>
    </location>
</feature>
<dbReference type="PROSITE" id="PS50089">
    <property type="entry name" value="ZF_RING_2"/>
    <property type="match status" value="1"/>
</dbReference>
<evidence type="ECO:0000256" key="1">
    <source>
        <dbReference type="ARBA" id="ARBA00022723"/>
    </source>
</evidence>
<reference evidence="7" key="1">
    <citation type="submission" date="2020-05" db="EMBL/GenBank/DDBJ databases">
        <title>Phylogenomic resolution of chytrid fungi.</title>
        <authorList>
            <person name="Stajich J.E."/>
            <person name="Amses K."/>
            <person name="Simmons R."/>
            <person name="Seto K."/>
            <person name="Myers J."/>
            <person name="Bonds A."/>
            <person name="Quandt C.A."/>
            <person name="Barry K."/>
            <person name="Liu P."/>
            <person name="Grigoriev I."/>
            <person name="Longcore J.E."/>
            <person name="James T.Y."/>
        </authorList>
    </citation>
    <scope>NUCLEOTIDE SEQUENCE</scope>
    <source>
        <strain evidence="7">JEL0476</strain>
    </source>
</reference>
<dbReference type="Proteomes" id="UP001211065">
    <property type="component" value="Unassembled WGS sequence"/>
</dbReference>
<keyword evidence="8" id="KW-1185">Reference proteome</keyword>
<dbReference type="SUPFAM" id="SSF57850">
    <property type="entry name" value="RING/U-box"/>
    <property type="match status" value="1"/>
</dbReference>
<evidence type="ECO:0000256" key="3">
    <source>
        <dbReference type="ARBA" id="ARBA00022833"/>
    </source>
</evidence>
<dbReference type="AlphaFoldDB" id="A0AAD5Y1H0"/>
<protein>
    <recommendedName>
        <fullName evidence="6">RING-type domain-containing protein</fullName>
    </recommendedName>
</protein>
<dbReference type="CDD" id="cd16454">
    <property type="entry name" value="RING-H2_PA-TM-RING"/>
    <property type="match status" value="1"/>
</dbReference>
<comment type="caution">
    <text evidence="7">The sequence shown here is derived from an EMBL/GenBank/DDBJ whole genome shotgun (WGS) entry which is preliminary data.</text>
</comment>
<dbReference type="GO" id="GO:0008270">
    <property type="term" value="F:zinc ion binding"/>
    <property type="evidence" value="ECO:0007669"/>
    <property type="project" value="UniProtKB-KW"/>
</dbReference>
<keyword evidence="2 4" id="KW-0863">Zinc-finger</keyword>
<dbReference type="Pfam" id="PF13639">
    <property type="entry name" value="zf-RING_2"/>
    <property type="match status" value="1"/>
</dbReference>
<dbReference type="EMBL" id="JADGJW010000023">
    <property type="protein sequence ID" value="KAJ3227065.1"/>
    <property type="molecule type" value="Genomic_DNA"/>
</dbReference>
<keyword evidence="3" id="KW-0862">Zinc</keyword>
<dbReference type="InterPro" id="IPR013083">
    <property type="entry name" value="Znf_RING/FYVE/PHD"/>
</dbReference>
<dbReference type="SMART" id="SM00184">
    <property type="entry name" value="RING"/>
    <property type="match status" value="1"/>
</dbReference>
<evidence type="ECO:0000259" key="6">
    <source>
        <dbReference type="PROSITE" id="PS50089"/>
    </source>
</evidence>
<dbReference type="PANTHER" id="PTHR45931">
    <property type="entry name" value="SI:CH211-59O9.10"/>
    <property type="match status" value="1"/>
</dbReference>
<dbReference type="InterPro" id="IPR001841">
    <property type="entry name" value="Znf_RING"/>
</dbReference>
<evidence type="ECO:0000313" key="7">
    <source>
        <dbReference type="EMBL" id="KAJ3227065.1"/>
    </source>
</evidence>
<organism evidence="7 8">
    <name type="scientific">Clydaea vesicula</name>
    <dbReference type="NCBI Taxonomy" id="447962"/>
    <lineage>
        <taxon>Eukaryota</taxon>
        <taxon>Fungi</taxon>
        <taxon>Fungi incertae sedis</taxon>
        <taxon>Chytridiomycota</taxon>
        <taxon>Chytridiomycota incertae sedis</taxon>
        <taxon>Chytridiomycetes</taxon>
        <taxon>Lobulomycetales</taxon>
        <taxon>Lobulomycetaceae</taxon>
        <taxon>Clydaea</taxon>
    </lineage>
</organism>
<dbReference type="GO" id="GO:0061630">
    <property type="term" value="F:ubiquitin protein ligase activity"/>
    <property type="evidence" value="ECO:0007669"/>
    <property type="project" value="TreeGrafter"/>
</dbReference>
<evidence type="ECO:0000256" key="5">
    <source>
        <dbReference type="SAM" id="Phobius"/>
    </source>
</evidence>
<keyword evidence="5" id="KW-0812">Transmembrane</keyword>
<keyword evidence="5" id="KW-1133">Transmembrane helix</keyword>
<dbReference type="Gene3D" id="3.30.40.10">
    <property type="entry name" value="Zinc/RING finger domain, C3HC4 (zinc finger)"/>
    <property type="match status" value="1"/>
</dbReference>
<dbReference type="GO" id="GO:0005634">
    <property type="term" value="C:nucleus"/>
    <property type="evidence" value="ECO:0007669"/>
    <property type="project" value="TreeGrafter"/>
</dbReference>
<dbReference type="GO" id="GO:0006511">
    <property type="term" value="P:ubiquitin-dependent protein catabolic process"/>
    <property type="evidence" value="ECO:0007669"/>
    <property type="project" value="TreeGrafter"/>
</dbReference>
<accession>A0AAD5Y1H0</accession>
<proteinExistence type="predicted"/>